<proteinExistence type="predicted"/>
<dbReference type="PROSITE" id="PS51078">
    <property type="entry name" value="ICLR_ED"/>
    <property type="match status" value="1"/>
</dbReference>
<evidence type="ECO:0000256" key="2">
    <source>
        <dbReference type="ARBA" id="ARBA00023015"/>
    </source>
</evidence>
<dbReference type="GO" id="GO:0003677">
    <property type="term" value="F:DNA binding"/>
    <property type="evidence" value="ECO:0007669"/>
    <property type="project" value="UniProtKB-KW"/>
</dbReference>
<gene>
    <name evidence="9" type="ORF">BKA15_000644</name>
</gene>
<evidence type="ECO:0000256" key="1">
    <source>
        <dbReference type="ARBA" id="ARBA00022798"/>
    </source>
</evidence>
<dbReference type="SUPFAM" id="SSF46785">
    <property type="entry name" value="Winged helix' DNA-binding domain"/>
    <property type="match status" value="1"/>
</dbReference>
<sequence>MDYRPVKSAERAIRLLEVLAASPELLTLPELQERLGYPRSSLYALVRTLRDLGWIESDSTGSAFGIGPDALSSGTAYLDRDPATTYVAKALDALSREVEHAAHYARRDGSSVLYLASHDYDDGVYCAYQVGRRRPAHMTALGKALLAELTPAEVDELLPQRLTAATEHTVTDRRQLHRQLDLARDRGWAMEREEGVLGIACVATVVSYRIPATDAMSCTLPVEVADEPAELAKVTDALIDHARRLERTLRAEGIR</sequence>
<dbReference type="InterPro" id="IPR036390">
    <property type="entry name" value="WH_DNA-bd_sf"/>
</dbReference>
<dbReference type="GO" id="GO:0006071">
    <property type="term" value="P:glycerol metabolic process"/>
    <property type="evidence" value="ECO:0007669"/>
    <property type="project" value="UniProtKB-KW"/>
</dbReference>
<protein>
    <recommendedName>
        <fullName evidence="6">Glycerol operon regulatory protein</fullName>
    </recommendedName>
</protein>
<evidence type="ECO:0000256" key="5">
    <source>
        <dbReference type="ARBA" id="ARBA00058938"/>
    </source>
</evidence>
<comment type="caution">
    <text evidence="9">The sequence shown here is derived from an EMBL/GenBank/DDBJ whole genome shotgun (WGS) entry which is preliminary data.</text>
</comment>
<evidence type="ECO:0000259" key="8">
    <source>
        <dbReference type="PROSITE" id="PS51078"/>
    </source>
</evidence>
<keyword evidence="4" id="KW-0804">Transcription</keyword>
<feature type="domain" description="HTH iclR-type" evidence="7">
    <location>
        <begin position="6"/>
        <end position="68"/>
    </location>
</feature>
<organism evidence="9 10">
    <name type="scientific">Microlunatus parietis</name>
    <dbReference type="NCBI Taxonomy" id="682979"/>
    <lineage>
        <taxon>Bacteria</taxon>
        <taxon>Bacillati</taxon>
        <taxon>Actinomycetota</taxon>
        <taxon>Actinomycetes</taxon>
        <taxon>Propionibacteriales</taxon>
        <taxon>Propionibacteriaceae</taxon>
        <taxon>Microlunatus</taxon>
    </lineage>
</organism>
<comment type="function">
    <text evidence="5">May be an activator protein for the gylABX operon.</text>
</comment>
<dbReference type="Pfam" id="PF01614">
    <property type="entry name" value="IclR_C"/>
    <property type="match status" value="1"/>
</dbReference>
<feature type="domain" description="IclR-ED" evidence="8">
    <location>
        <begin position="69"/>
        <end position="251"/>
    </location>
</feature>
<dbReference type="GO" id="GO:0003700">
    <property type="term" value="F:DNA-binding transcription factor activity"/>
    <property type="evidence" value="ECO:0007669"/>
    <property type="project" value="TreeGrafter"/>
</dbReference>
<evidence type="ECO:0000256" key="3">
    <source>
        <dbReference type="ARBA" id="ARBA00023125"/>
    </source>
</evidence>
<dbReference type="AlphaFoldDB" id="A0A7Y9LA60"/>
<reference evidence="9 10" key="1">
    <citation type="submission" date="2020-07" db="EMBL/GenBank/DDBJ databases">
        <title>Sequencing the genomes of 1000 actinobacteria strains.</title>
        <authorList>
            <person name="Klenk H.-P."/>
        </authorList>
    </citation>
    <scope>NUCLEOTIDE SEQUENCE [LARGE SCALE GENOMIC DNA]</scope>
    <source>
        <strain evidence="9 10">DSM 22083</strain>
    </source>
</reference>
<dbReference type="Gene3D" id="3.30.450.40">
    <property type="match status" value="1"/>
</dbReference>
<dbReference type="Proteomes" id="UP000569914">
    <property type="component" value="Unassembled WGS sequence"/>
</dbReference>
<dbReference type="PANTHER" id="PTHR30136">
    <property type="entry name" value="HELIX-TURN-HELIX TRANSCRIPTIONAL REGULATOR, ICLR FAMILY"/>
    <property type="match status" value="1"/>
</dbReference>
<evidence type="ECO:0000256" key="4">
    <source>
        <dbReference type="ARBA" id="ARBA00023163"/>
    </source>
</evidence>
<dbReference type="InterPro" id="IPR036388">
    <property type="entry name" value="WH-like_DNA-bd_sf"/>
</dbReference>
<dbReference type="SUPFAM" id="SSF55781">
    <property type="entry name" value="GAF domain-like"/>
    <property type="match status" value="1"/>
</dbReference>
<name>A0A7Y9LA60_9ACTN</name>
<dbReference type="InterPro" id="IPR005471">
    <property type="entry name" value="Tscrpt_reg_IclR_N"/>
</dbReference>
<dbReference type="PANTHER" id="PTHR30136:SF24">
    <property type="entry name" value="HTH-TYPE TRANSCRIPTIONAL REPRESSOR ALLR"/>
    <property type="match status" value="1"/>
</dbReference>
<dbReference type="InterPro" id="IPR050707">
    <property type="entry name" value="HTH_MetabolicPath_Reg"/>
</dbReference>
<dbReference type="InterPro" id="IPR029016">
    <property type="entry name" value="GAF-like_dom_sf"/>
</dbReference>
<accession>A0A7Y9LA60</accession>
<keyword evidence="10" id="KW-1185">Reference proteome</keyword>
<dbReference type="InterPro" id="IPR014757">
    <property type="entry name" value="Tscrpt_reg_IclR_C"/>
</dbReference>
<keyword evidence="1" id="KW-0319">Glycerol metabolism</keyword>
<evidence type="ECO:0000313" key="9">
    <source>
        <dbReference type="EMBL" id="NYE69315.1"/>
    </source>
</evidence>
<evidence type="ECO:0000256" key="6">
    <source>
        <dbReference type="ARBA" id="ARBA00070406"/>
    </source>
</evidence>
<keyword evidence="2" id="KW-0805">Transcription regulation</keyword>
<evidence type="ECO:0000259" key="7">
    <source>
        <dbReference type="PROSITE" id="PS51077"/>
    </source>
</evidence>
<dbReference type="Pfam" id="PF09339">
    <property type="entry name" value="HTH_IclR"/>
    <property type="match status" value="1"/>
</dbReference>
<evidence type="ECO:0000313" key="10">
    <source>
        <dbReference type="Proteomes" id="UP000569914"/>
    </source>
</evidence>
<dbReference type="GO" id="GO:0045892">
    <property type="term" value="P:negative regulation of DNA-templated transcription"/>
    <property type="evidence" value="ECO:0007669"/>
    <property type="project" value="TreeGrafter"/>
</dbReference>
<dbReference type="EMBL" id="JACCBU010000001">
    <property type="protein sequence ID" value="NYE69315.1"/>
    <property type="molecule type" value="Genomic_DNA"/>
</dbReference>
<dbReference type="SMART" id="SM00346">
    <property type="entry name" value="HTH_ICLR"/>
    <property type="match status" value="1"/>
</dbReference>
<dbReference type="RefSeq" id="WP_179748056.1">
    <property type="nucleotide sequence ID" value="NZ_JACCBU010000001.1"/>
</dbReference>
<dbReference type="PROSITE" id="PS51077">
    <property type="entry name" value="HTH_ICLR"/>
    <property type="match status" value="1"/>
</dbReference>
<keyword evidence="3 9" id="KW-0238">DNA-binding</keyword>
<dbReference type="FunFam" id="1.10.10.10:FF:000056">
    <property type="entry name" value="IclR family transcriptional regulator"/>
    <property type="match status" value="1"/>
</dbReference>
<dbReference type="Gene3D" id="1.10.10.10">
    <property type="entry name" value="Winged helix-like DNA-binding domain superfamily/Winged helix DNA-binding domain"/>
    <property type="match status" value="1"/>
</dbReference>